<gene>
    <name evidence="9" type="primary">LOC103702223</name>
</gene>
<evidence type="ECO:0000256" key="1">
    <source>
        <dbReference type="ARBA" id="ARBA00004123"/>
    </source>
</evidence>
<evidence type="ECO:0000256" key="5">
    <source>
        <dbReference type="ARBA" id="ARBA00023242"/>
    </source>
</evidence>
<dbReference type="InterPro" id="IPR003657">
    <property type="entry name" value="WRKY_dom"/>
</dbReference>
<dbReference type="GO" id="GO:0005634">
    <property type="term" value="C:nucleus"/>
    <property type="evidence" value="ECO:0007669"/>
    <property type="project" value="UniProtKB-SubCell"/>
</dbReference>
<dbReference type="AlphaFoldDB" id="A0A8B7MT22"/>
<keyword evidence="4" id="KW-0804">Transcription</keyword>
<evidence type="ECO:0000313" key="9">
    <source>
        <dbReference type="RefSeq" id="XP_017697073.2"/>
    </source>
</evidence>
<dbReference type="Proteomes" id="UP000228380">
    <property type="component" value="Chromosome 3"/>
</dbReference>
<keyword evidence="3" id="KW-0238">DNA-binding</keyword>
<feature type="domain" description="WRKY" evidence="7">
    <location>
        <begin position="124"/>
        <end position="181"/>
    </location>
</feature>
<dbReference type="RefSeq" id="XP_017697073.2">
    <property type="nucleotide sequence ID" value="XM_017841584.2"/>
</dbReference>
<name>A0A8B7MT22_PHODC</name>
<evidence type="ECO:0000256" key="4">
    <source>
        <dbReference type="ARBA" id="ARBA00023163"/>
    </source>
</evidence>
<dbReference type="InterPro" id="IPR044810">
    <property type="entry name" value="WRKY_plant"/>
</dbReference>
<reference evidence="8" key="1">
    <citation type="journal article" date="2019" name="Nat. Commun.">
        <title>Genome-wide association mapping of date palm fruit traits.</title>
        <authorList>
            <person name="Hazzouri K.M."/>
            <person name="Gros-Balthazard M."/>
            <person name="Flowers J.M."/>
            <person name="Copetti D."/>
            <person name="Lemansour A."/>
            <person name="Lebrun M."/>
            <person name="Masmoudi K."/>
            <person name="Ferrand S."/>
            <person name="Dhar M.I."/>
            <person name="Fresquez Z.A."/>
            <person name="Rosas U."/>
            <person name="Zhang J."/>
            <person name="Talag J."/>
            <person name="Lee S."/>
            <person name="Kudrna D."/>
            <person name="Powell R.F."/>
            <person name="Leitch I.J."/>
            <person name="Krueger R.R."/>
            <person name="Wing R.A."/>
            <person name="Amiri K.M.A."/>
            <person name="Purugganan M.D."/>
        </authorList>
    </citation>
    <scope>NUCLEOTIDE SEQUENCE [LARGE SCALE GENOMIC DNA]</scope>
    <source>
        <strain evidence="8">cv. Khalas</strain>
    </source>
</reference>
<dbReference type="PROSITE" id="PS50811">
    <property type="entry name" value="WRKY"/>
    <property type="match status" value="1"/>
</dbReference>
<dbReference type="GO" id="GO:0003700">
    <property type="term" value="F:DNA-binding transcription factor activity"/>
    <property type="evidence" value="ECO:0007669"/>
    <property type="project" value="InterPro"/>
</dbReference>
<proteinExistence type="predicted"/>
<dbReference type="GO" id="GO:0043565">
    <property type="term" value="F:sequence-specific DNA binding"/>
    <property type="evidence" value="ECO:0007669"/>
    <property type="project" value="InterPro"/>
</dbReference>
<evidence type="ECO:0000256" key="3">
    <source>
        <dbReference type="ARBA" id="ARBA00023125"/>
    </source>
</evidence>
<protein>
    <submittedName>
        <fullName evidence="9">WRKY DNA-binding transcription factor 70-like isoform X1</fullName>
    </submittedName>
</protein>
<dbReference type="InterPro" id="IPR036576">
    <property type="entry name" value="WRKY_dom_sf"/>
</dbReference>
<comment type="subcellular location">
    <subcellularLocation>
        <location evidence="1">Nucleus</location>
    </subcellularLocation>
</comment>
<organism evidence="8 9">
    <name type="scientific">Phoenix dactylifera</name>
    <name type="common">Date palm</name>
    <dbReference type="NCBI Taxonomy" id="42345"/>
    <lineage>
        <taxon>Eukaryota</taxon>
        <taxon>Viridiplantae</taxon>
        <taxon>Streptophyta</taxon>
        <taxon>Embryophyta</taxon>
        <taxon>Tracheophyta</taxon>
        <taxon>Spermatophyta</taxon>
        <taxon>Magnoliopsida</taxon>
        <taxon>Liliopsida</taxon>
        <taxon>Arecaceae</taxon>
        <taxon>Coryphoideae</taxon>
        <taxon>Phoeniceae</taxon>
        <taxon>Phoenix</taxon>
    </lineage>
</organism>
<feature type="region of interest" description="Disordered" evidence="6">
    <location>
        <begin position="78"/>
        <end position="107"/>
    </location>
</feature>
<feature type="compositionally biased region" description="Basic residues" evidence="6">
    <location>
        <begin position="97"/>
        <end position="107"/>
    </location>
</feature>
<evidence type="ECO:0000256" key="2">
    <source>
        <dbReference type="ARBA" id="ARBA00023015"/>
    </source>
</evidence>
<dbReference type="SMART" id="SM00774">
    <property type="entry name" value="WRKY"/>
    <property type="match status" value="1"/>
</dbReference>
<evidence type="ECO:0000313" key="8">
    <source>
        <dbReference type="Proteomes" id="UP000228380"/>
    </source>
</evidence>
<dbReference type="KEGG" id="pda:103702223"/>
<dbReference type="SUPFAM" id="SSF118290">
    <property type="entry name" value="WRKY DNA-binding domain"/>
    <property type="match status" value="1"/>
</dbReference>
<dbReference type="Gene3D" id="2.20.25.80">
    <property type="entry name" value="WRKY domain"/>
    <property type="match status" value="1"/>
</dbReference>
<evidence type="ECO:0000256" key="6">
    <source>
        <dbReference type="SAM" id="MobiDB-lite"/>
    </source>
</evidence>
<keyword evidence="8" id="KW-1185">Reference proteome</keyword>
<evidence type="ECO:0000259" key="7">
    <source>
        <dbReference type="PROSITE" id="PS50811"/>
    </source>
</evidence>
<keyword evidence="2" id="KW-0805">Transcription regulation</keyword>
<dbReference type="GeneID" id="103702223"/>
<dbReference type="Pfam" id="PF03106">
    <property type="entry name" value="WRKY"/>
    <property type="match status" value="1"/>
</dbReference>
<sequence length="306" mass="33709">MASPSMKKPTSDREAAIQEVVRGRELAARLHSLLSVDPRRELVHGLMEEVSQSFTRALSLLKPTGISEAIQELASMEEDSVCSGNQGSEASGEKVRTSPHAKGVHSRRRPLQSWTIFTSTPHHDGHEWRKYGQKKILSSDFPRSYYRCTHRDDQGCPAAKLVQQKDCNDPPMYVVTYIRHHACKKGLPTPQLPVNCSPSEPCMLSFGSDWSGIKQVQSLLSSFNSTGEGHMGDDVISAKFDAISSSNDPPSLDLTTLESLDPAGDDMLSGMSFSPNSDGFDKHLLMDPWNLDGLGFGDDSWSFLEV</sequence>
<accession>A0A8B7MT22</accession>
<dbReference type="OrthoDB" id="770297at2759"/>
<dbReference type="PANTHER" id="PTHR31282">
    <property type="entry name" value="WRKY TRANSCRIPTION FACTOR 21-RELATED"/>
    <property type="match status" value="1"/>
</dbReference>
<reference evidence="9" key="2">
    <citation type="submission" date="2025-08" db="UniProtKB">
        <authorList>
            <consortium name="RefSeq"/>
        </authorList>
    </citation>
    <scope>IDENTIFICATION</scope>
    <source>
        <tissue evidence="9">Young leaves</tissue>
    </source>
</reference>
<keyword evidence="5" id="KW-0539">Nucleus</keyword>